<feature type="non-terminal residue" evidence="2">
    <location>
        <position position="1"/>
    </location>
</feature>
<feature type="compositionally biased region" description="Gly residues" evidence="1">
    <location>
        <begin position="26"/>
        <end position="35"/>
    </location>
</feature>
<keyword evidence="3" id="KW-1185">Reference proteome</keyword>
<evidence type="ECO:0000313" key="2">
    <source>
        <dbReference type="EMBL" id="CAK0909653.1"/>
    </source>
</evidence>
<organism evidence="2 3">
    <name type="scientific">Prorocentrum cordatum</name>
    <dbReference type="NCBI Taxonomy" id="2364126"/>
    <lineage>
        <taxon>Eukaryota</taxon>
        <taxon>Sar</taxon>
        <taxon>Alveolata</taxon>
        <taxon>Dinophyceae</taxon>
        <taxon>Prorocentrales</taxon>
        <taxon>Prorocentraceae</taxon>
        <taxon>Prorocentrum</taxon>
    </lineage>
</organism>
<reference evidence="2" key="1">
    <citation type="submission" date="2023-10" db="EMBL/GenBank/DDBJ databases">
        <authorList>
            <person name="Chen Y."/>
            <person name="Shah S."/>
            <person name="Dougan E. K."/>
            <person name="Thang M."/>
            <person name="Chan C."/>
        </authorList>
    </citation>
    <scope>NUCLEOTIDE SEQUENCE [LARGE SCALE GENOMIC DNA]</scope>
</reference>
<protein>
    <submittedName>
        <fullName evidence="2">Uncharacterized protein</fullName>
    </submittedName>
</protein>
<evidence type="ECO:0000256" key="1">
    <source>
        <dbReference type="SAM" id="MobiDB-lite"/>
    </source>
</evidence>
<name>A0ABN9YBZ0_9DINO</name>
<sequence length="87" mass="9642">SRLGPGPCARERLPLSFGPSRPQGDGPAGAAGGRGLPALEGPAAGRGRGRRRVLRHGHRVDLHAGPRRCRCRRWLRRRELDRRQVLR</sequence>
<feature type="compositionally biased region" description="Low complexity" evidence="1">
    <location>
        <begin position="36"/>
        <end position="45"/>
    </location>
</feature>
<evidence type="ECO:0000313" key="3">
    <source>
        <dbReference type="Proteomes" id="UP001189429"/>
    </source>
</evidence>
<proteinExistence type="predicted"/>
<comment type="caution">
    <text evidence="2">The sequence shown here is derived from an EMBL/GenBank/DDBJ whole genome shotgun (WGS) entry which is preliminary data.</text>
</comment>
<feature type="region of interest" description="Disordered" evidence="1">
    <location>
        <begin position="1"/>
        <end position="52"/>
    </location>
</feature>
<dbReference type="Proteomes" id="UP001189429">
    <property type="component" value="Unassembled WGS sequence"/>
</dbReference>
<feature type="non-terminal residue" evidence="2">
    <location>
        <position position="87"/>
    </location>
</feature>
<dbReference type="EMBL" id="CAUYUJ010022236">
    <property type="protein sequence ID" value="CAK0909653.1"/>
    <property type="molecule type" value="Genomic_DNA"/>
</dbReference>
<accession>A0ABN9YBZ0</accession>
<gene>
    <name evidence="2" type="ORF">PCOR1329_LOCUS84011</name>
</gene>